<reference evidence="1" key="1">
    <citation type="submission" date="2023-11" db="EMBL/GenBank/DDBJ databases">
        <authorList>
            <person name="Poullet M."/>
        </authorList>
    </citation>
    <scope>NUCLEOTIDE SEQUENCE</scope>
    <source>
        <strain evidence="1">E1834</strain>
    </source>
</reference>
<sequence>MEQLKNFKSSHLHEKLRLNDNDFDAWLKELGLLHEKRTCNKCGGRTTIKHKKCLRFGTWRCSMMNCRAERGYLTGTFFQGTHLTTKQIFHLSFLWTRQFGNYADLEFEIGIGRNALQKWLNSFKNVCAMFCARNHIGGRGNLLLWSRRSSMKTYTTKIYNF</sequence>
<gene>
    <name evidence="1" type="ORF">MENTE1834_LOCUS13862</name>
</gene>
<accession>A0ACB0YLJ4</accession>
<name>A0ACB0YLJ4_MELEN</name>
<evidence type="ECO:0000313" key="2">
    <source>
        <dbReference type="Proteomes" id="UP001497535"/>
    </source>
</evidence>
<dbReference type="EMBL" id="CAVMJV010000014">
    <property type="protein sequence ID" value="CAK5052366.1"/>
    <property type="molecule type" value="Genomic_DNA"/>
</dbReference>
<keyword evidence="2" id="KW-1185">Reference proteome</keyword>
<comment type="caution">
    <text evidence="1">The sequence shown here is derived from an EMBL/GenBank/DDBJ whole genome shotgun (WGS) entry which is preliminary data.</text>
</comment>
<evidence type="ECO:0000313" key="1">
    <source>
        <dbReference type="EMBL" id="CAK5052366.1"/>
    </source>
</evidence>
<organism evidence="1 2">
    <name type="scientific">Meloidogyne enterolobii</name>
    <name type="common">Root-knot nematode worm</name>
    <name type="synonym">Meloidogyne mayaguensis</name>
    <dbReference type="NCBI Taxonomy" id="390850"/>
    <lineage>
        <taxon>Eukaryota</taxon>
        <taxon>Metazoa</taxon>
        <taxon>Ecdysozoa</taxon>
        <taxon>Nematoda</taxon>
        <taxon>Chromadorea</taxon>
        <taxon>Rhabditida</taxon>
        <taxon>Tylenchina</taxon>
        <taxon>Tylenchomorpha</taxon>
        <taxon>Tylenchoidea</taxon>
        <taxon>Meloidogynidae</taxon>
        <taxon>Meloidogyninae</taxon>
        <taxon>Meloidogyne</taxon>
    </lineage>
</organism>
<dbReference type="Proteomes" id="UP001497535">
    <property type="component" value="Unassembled WGS sequence"/>
</dbReference>
<proteinExistence type="predicted"/>
<protein>
    <submittedName>
        <fullName evidence="1">Uncharacterized protein</fullName>
    </submittedName>
</protein>